<name>A0ABY8DF20_9HYPH</name>
<dbReference type="Proteomes" id="UP001229355">
    <property type="component" value="Chromosome 1"/>
</dbReference>
<dbReference type="InterPro" id="IPR008497">
    <property type="entry name" value="DUF779"/>
</dbReference>
<sequence length="129" mass="13757">MTEPNGESRVLATDAAIDLIREIRRDHPGILFHQSGGCCDGSSPMCYPAGDYIVGENDVKLGEIDGVPVYISASQYEVWKHTQLIIDVVPGRGGMFSLDNGREKRFLTRSRLFGGGEGCAVAAPASTGG</sequence>
<evidence type="ECO:0000313" key="1">
    <source>
        <dbReference type="EMBL" id="WEX89495.1"/>
    </source>
</evidence>
<dbReference type="Pfam" id="PF05610">
    <property type="entry name" value="DUF779"/>
    <property type="match status" value="1"/>
</dbReference>
<protein>
    <submittedName>
        <fullName evidence="1">DUF779 domain-containing protein</fullName>
    </submittedName>
</protein>
<gene>
    <name evidence="1" type="ORF">PZN02_002348</name>
</gene>
<dbReference type="PIRSF" id="PIRSF009151">
    <property type="entry name" value="DUF779"/>
    <property type="match status" value="1"/>
</dbReference>
<organism evidence="1 2">
    <name type="scientific">Sinorhizobium garamanticum</name>
    <dbReference type="NCBI Taxonomy" id="680247"/>
    <lineage>
        <taxon>Bacteria</taxon>
        <taxon>Pseudomonadati</taxon>
        <taxon>Pseudomonadota</taxon>
        <taxon>Alphaproteobacteria</taxon>
        <taxon>Hyphomicrobiales</taxon>
        <taxon>Rhizobiaceae</taxon>
        <taxon>Sinorhizobium/Ensifer group</taxon>
        <taxon>Sinorhizobium</taxon>
    </lineage>
</organism>
<evidence type="ECO:0000313" key="2">
    <source>
        <dbReference type="Proteomes" id="UP001229355"/>
    </source>
</evidence>
<keyword evidence="2" id="KW-1185">Reference proteome</keyword>
<reference evidence="1 2" key="1">
    <citation type="submission" date="2023-03" db="EMBL/GenBank/DDBJ databases">
        <authorList>
            <person name="Kaur S."/>
            <person name="Espinosa-Saiz D."/>
            <person name="Velazquez E."/>
            <person name="Menendez E."/>
            <person name="diCenzo G.C."/>
        </authorList>
    </citation>
    <scope>NUCLEOTIDE SEQUENCE [LARGE SCALE GENOMIC DNA]</scope>
    <source>
        <strain evidence="1 2">LMG 24692</strain>
    </source>
</reference>
<proteinExistence type="predicted"/>
<dbReference type="EMBL" id="CP120373">
    <property type="protein sequence ID" value="WEX89495.1"/>
    <property type="molecule type" value="Genomic_DNA"/>
</dbReference>
<accession>A0ABY8DF20</accession>